<dbReference type="PANTHER" id="PTHR47707:SF2">
    <property type="entry name" value="CTP PYROPHOSPHOHYDROLASE"/>
    <property type="match status" value="1"/>
</dbReference>
<sequence length="144" mass="15826">MESELAELVARDLAEGVRQQVVRAVVTRGARVLLLRRPPGGARGGVWELPGGKVEAGDADLLQALRREVHEETGLEITEVLTYLGAHDYTTRDGLRARQHTWSVAVAGAEIHLSEHDAYAWVTSGTDKLEPHDRRLITSRGSSR</sequence>
<proteinExistence type="inferred from homology"/>
<dbReference type="PANTHER" id="PTHR47707">
    <property type="entry name" value="8-OXO-DGTP DIPHOSPHATASE"/>
    <property type="match status" value="1"/>
</dbReference>
<comment type="caution">
    <text evidence="6">The sequence shown here is derived from an EMBL/GenBank/DDBJ whole genome shotgun (WGS) entry which is preliminary data.</text>
</comment>
<evidence type="ECO:0000256" key="2">
    <source>
        <dbReference type="ARBA" id="ARBA00005582"/>
    </source>
</evidence>
<dbReference type="Proteomes" id="UP001596504">
    <property type="component" value="Unassembled WGS sequence"/>
</dbReference>
<keyword evidence="3" id="KW-0378">Hydrolase</keyword>
<evidence type="ECO:0000313" key="6">
    <source>
        <dbReference type="EMBL" id="MFC7340574.1"/>
    </source>
</evidence>
<accession>A0ABW2LDI4</accession>
<comment type="similarity">
    <text evidence="2">Belongs to the Nudix hydrolase family.</text>
</comment>
<protein>
    <submittedName>
        <fullName evidence="6">NUDIX domain-containing protein</fullName>
    </submittedName>
</protein>
<dbReference type="SUPFAM" id="SSF55811">
    <property type="entry name" value="Nudix"/>
    <property type="match status" value="1"/>
</dbReference>
<dbReference type="PRINTS" id="PR00502">
    <property type="entry name" value="NUDIXFAMILY"/>
</dbReference>
<dbReference type="InterPro" id="IPR047127">
    <property type="entry name" value="MutT-like"/>
</dbReference>
<evidence type="ECO:0000259" key="5">
    <source>
        <dbReference type="PROSITE" id="PS51462"/>
    </source>
</evidence>
<dbReference type="InterPro" id="IPR000086">
    <property type="entry name" value="NUDIX_hydrolase_dom"/>
</dbReference>
<reference evidence="7" key="1">
    <citation type="journal article" date="2019" name="Int. J. Syst. Evol. Microbiol.">
        <title>The Global Catalogue of Microorganisms (GCM) 10K type strain sequencing project: providing services to taxonomists for standard genome sequencing and annotation.</title>
        <authorList>
            <consortium name="The Broad Institute Genomics Platform"/>
            <consortium name="The Broad Institute Genome Sequencing Center for Infectious Disease"/>
            <person name="Wu L."/>
            <person name="Ma J."/>
        </authorList>
    </citation>
    <scope>NUCLEOTIDE SEQUENCE [LARGE SCALE GENOMIC DNA]</scope>
    <source>
        <strain evidence="7">WLHS5</strain>
    </source>
</reference>
<dbReference type="InterPro" id="IPR020476">
    <property type="entry name" value="Nudix_hydrolase"/>
</dbReference>
<dbReference type="Gene3D" id="3.90.79.10">
    <property type="entry name" value="Nucleoside Triphosphate Pyrophosphohydrolase"/>
    <property type="match status" value="1"/>
</dbReference>
<dbReference type="EMBL" id="JBHTCJ010000001">
    <property type="protein sequence ID" value="MFC7340574.1"/>
    <property type="molecule type" value="Genomic_DNA"/>
</dbReference>
<feature type="domain" description="Nudix hydrolase" evidence="5">
    <location>
        <begin position="17"/>
        <end position="144"/>
    </location>
</feature>
<evidence type="ECO:0000256" key="3">
    <source>
        <dbReference type="ARBA" id="ARBA00022801"/>
    </source>
</evidence>
<dbReference type="InterPro" id="IPR015797">
    <property type="entry name" value="NUDIX_hydrolase-like_dom_sf"/>
</dbReference>
<comment type="cofactor">
    <cofactor evidence="1">
        <name>Mg(2+)</name>
        <dbReference type="ChEBI" id="CHEBI:18420"/>
    </cofactor>
</comment>
<gene>
    <name evidence="6" type="ORF">ACFQRI_04055</name>
</gene>
<name>A0ABW2LDI4_9PSEU</name>
<keyword evidence="4" id="KW-0460">Magnesium</keyword>
<evidence type="ECO:0000313" key="7">
    <source>
        <dbReference type="Proteomes" id="UP001596504"/>
    </source>
</evidence>
<keyword evidence="7" id="KW-1185">Reference proteome</keyword>
<dbReference type="Pfam" id="PF00293">
    <property type="entry name" value="NUDIX"/>
    <property type="match status" value="1"/>
</dbReference>
<evidence type="ECO:0000256" key="1">
    <source>
        <dbReference type="ARBA" id="ARBA00001946"/>
    </source>
</evidence>
<dbReference type="RefSeq" id="WP_380664501.1">
    <property type="nucleotide sequence ID" value="NZ_JBHTCJ010000001.1"/>
</dbReference>
<organism evidence="6 7">
    <name type="scientific">Saccharopolyspora griseoalba</name>
    <dbReference type="NCBI Taxonomy" id="1431848"/>
    <lineage>
        <taxon>Bacteria</taxon>
        <taxon>Bacillati</taxon>
        <taxon>Actinomycetota</taxon>
        <taxon>Actinomycetes</taxon>
        <taxon>Pseudonocardiales</taxon>
        <taxon>Pseudonocardiaceae</taxon>
        <taxon>Saccharopolyspora</taxon>
    </lineage>
</organism>
<evidence type="ECO:0000256" key="4">
    <source>
        <dbReference type="ARBA" id="ARBA00022842"/>
    </source>
</evidence>
<dbReference type="PROSITE" id="PS51462">
    <property type="entry name" value="NUDIX"/>
    <property type="match status" value="1"/>
</dbReference>